<dbReference type="Proteomes" id="UP000268093">
    <property type="component" value="Unassembled WGS sequence"/>
</dbReference>
<sequence>MTRTLVFLFLPFQPFKSYQHFMPHSSSPTLLTLAVITPNHKPHLAIVQMNTLSFEDGCVYSQDEHKASQRSMVCEDHQQQLIQEFSSFIIHCSGQCLQTFVLVAITDFDLSS</sequence>
<dbReference type="AlphaFoldDB" id="A0A433D3Z6"/>
<gene>
    <name evidence="1" type="ORF">BC936DRAFT_148006</name>
</gene>
<keyword evidence="2" id="KW-1185">Reference proteome</keyword>
<comment type="caution">
    <text evidence="1">The sequence shown here is derived from an EMBL/GenBank/DDBJ whole genome shotgun (WGS) entry which is preliminary data.</text>
</comment>
<accession>A0A433D3Z6</accession>
<dbReference type="EMBL" id="RBNI01007082">
    <property type="protein sequence ID" value="RUP45566.1"/>
    <property type="molecule type" value="Genomic_DNA"/>
</dbReference>
<name>A0A433D3Z6_9FUNG</name>
<proteinExistence type="predicted"/>
<protein>
    <submittedName>
        <fullName evidence="1">Uncharacterized protein</fullName>
    </submittedName>
</protein>
<organism evidence="1 2">
    <name type="scientific">Jimgerdemannia flammicorona</name>
    <dbReference type="NCBI Taxonomy" id="994334"/>
    <lineage>
        <taxon>Eukaryota</taxon>
        <taxon>Fungi</taxon>
        <taxon>Fungi incertae sedis</taxon>
        <taxon>Mucoromycota</taxon>
        <taxon>Mucoromycotina</taxon>
        <taxon>Endogonomycetes</taxon>
        <taxon>Endogonales</taxon>
        <taxon>Endogonaceae</taxon>
        <taxon>Jimgerdemannia</taxon>
    </lineage>
</organism>
<evidence type="ECO:0000313" key="2">
    <source>
        <dbReference type="Proteomes" id="UP000268093"/>
    </source>
</evidence>
<evidence type="ECO:0000313" key="1">
    <source>
        <dbReference type="EMBL" id="RUP45566.1"/>
    </source>
</evidence>
<reference evidence="1 2" key="1">
    <citation type="journal article" date="2018" name="New Phytol.">
        <title>Phylogenomics of Endogonaceae and evolution of mycorrhizas within Mucoromycota.</title>
        <authorList>
            <person name="Chang Y."/>
            <person name="Desiro A."/>
            <person name="Na H."/>
            <person name="Sandor L."/>
            <person name="Lipzen A."/>
            <person name="Clum A."/>
            <person name="Barry K."/>
            <person name="Grigoriev I.V."/>
            <person name="Martin F.M."/>
            <person name="Stajich J.E."/>
            <person name="Smith M.E."/>
            <person name="Bonito G."/>
            <person name="Spatafora J.W."/>
        </authorList>
    </citation>
    <scope>NUCLEOTIDE SEQUENCE [LARGE SCALE GENOMIC DNA]</scope>
    <source>
        <strain evidence="1 2">GMNB39</strain>
    </source>
</reference>